<reference evidence="13" key="1">
    <citation type="journal article" date="2020" name="Fungal Divers.">
        <title>Resolving the Mortierellaceae phylogeny through synthesis of multi-gene phylogenetics and phylogenomics.</title>
        <authorList>
            <person name="Vandepol N."/>
            <person name="Liber J."/>
            <person name="Desiro A."/>
            <person name="Na H."/>
            <person name="Kennedy M."/>
            <person name="Barry K."/>
            <person name="Grigoriev I.V."/>
            <person name="Miller A.N."/>
            <person name="O'Donnell K."/>
            <person name="Stajich J.E."/>
            <person name="Bonito G."/>
        </authorList>
    </citation>
    <scope>NUCLEOTIDE SEQUENCE</scope>
    <source>
        <strain evidence="13">NRRL 2591</strain>
    </source>
</reference>
<accession>A0A9P6FDA3</accession>
<feature type="compositionally biased region" description="Acidic residues" evidence="11">
    <location>
        <begin position="1031"/>
        <end position="1051"/>
    </location>
</feature>
<feature type="compositionally biased region" description="Low complexity" evidence="11">
    <location>
        <begin position="159"/>
        <end position="183"/>
    </location>
</feature>
<feature type="compositionally biased region" description="Low complexity" evidence="11">
    <location>
        <begin position="542"/>
        <end position="554"/>
    </location>
</feature>
<evidence type="ECO:0000259" key="12">
    <source>
        <dbReference type="PROSITE" id="PS50157"/>
    </source>
</evidence>
<evidence type="ECO:0000256" key="6">
    <source>
        <dbReference type="ARBA" id="ARBA00023015"/>
    </source>
</evidence>
<dbReference type="GO" id="GO:0008270">
    <property type="term" value="F:zinc ion binding"/>
    <property type="evidence" value="ECO:0007669"/>
    <property type="project" value="UniProtKB-KW"/>
</dbReference>
<keyword evidence="7" id="KW-0804">Transcription</keyword>
<evidence type="ECO:0000256" key="7">
    <source>
        <dbReference type="ARBA" id="ARBA00023163"/>
    </source>
</evidence>
<dbReference type="PANTHER" id="PTHR23233">
    <property type="entry name" value="SAL-LIKE PROTEIN"/>
    <property type="match status" value="1"/>
</dbReference>
<comment type="caution">
    <text evidence="13">The sequence shown here is derived from an EMBL/GenBank/DDBJ whole genome shotgun (WGS) entry which is preliminary data.</text>
</comment>
<dbReference type="Pfam" id="PF00096">
    <property type="entry name" value="zf-C2H2"/>
    <property type="match status" value="2"/>
</dbReference>
<organism evidence="13 14">
    <name type="scientific">Mortierella hygrophila</name>
    <dbReference type="NCBI Taxonomy" id="979708"/>
    <lineage>
        <taxon>Eukaryota</taxon>
        <taxon>Fungi</taxon>
        <taxon>Fungi incertae sedis</taxon>
        <taxon>Mucoromycota</taxon>
        <taxon>Mortierellomycotina</taxon>
        <taxon>Mortierellomycetes</taxon>
        <taxon>Mortierellales</taxon>
        <taxon>Mortierellaceae</taxon>
        <taxon>Mortierella</taxon>
    </lineage>
</organism>
<feature type="domain" description="C2H2-type" evidence="12">
    <location>
        <begin position="969"/>
        <end position="996"/>
    </location>
</feature>
<dbReference type="FunFam" id="3.30.160.60:FF:000425">
    <property type="entry name" value="PLAG1 like zinc finger 1"/>
    <property type="match status" value="1"/>
</dbReference>
<gene>
    <name evidence="13" type="ORF">EC957_008445</name>
</gene>
<dbReference type="PROSITE" id="PS00028">
    <property type="entry name" value="ZINC_FINGER_C2H2_1"/>
    <property type="match status" value="2"/>
</dbReference>
<dbReference type="InterPro" id="IPR051565">
    <property type="entry name" value="Sal_C2H2-zinc-finger"/>
</dbReference>
<feature type="region of interest" description="Disordered" evidence="11">
    <location>
        <begin position="695"/>
        <end position="909"/>
    </location>
</feature>
<keyword evidence="8" id="KW-0539">Nucleus</keyword>
<comment type="similarity">
    <text evidence="9">Belongs to the sal C2H2-type zinc-finger protein family.</text>
</comment>
<feature type="compositionally biased region" description="Low complexity" evidence="11">
    <location>
        <begin position="867"/>
        <end position="878"/>
    </location>
</feature>
<dbReference type="InterPro" id="IPR036236">
    <property type="entry name" value="Znf_C2H2_sf"/>
</dbReference>
<keyword evidence="5" id="KW-0862">Zinc</keyword>
<dbReference type="PANTHER" id="PTHR23233:SF84">
    <property type="entry name" value="FI23031P1"/>
    <property type="match status" value="1"/>
</dbReference>
<feature type="compositionally biased region" description="Basic and acidic residues" evidence="11">
    <location>
        <begin position="475"/>
        <end position="485"/>
    </location>
</feature>
<evidence type="ECO:0000256" key="2">
    <source>
        <dbReference type="ARBA" id="ARBA00022723"/>
    </source>
</evidence>
<keyword evidence="2" id="KW-0479">Metal-binding</keyword>
<evidence type="ECO:0000313" key="14">
    <source>
        <dbReference type="Proteomes" id="UP000723463"/>
    </source>
</evidence>
<proteinExistence type="inferred from homology"/>
<dbReference type="Gene3D" id="3.30.160.60">
    <property type="entry name" value="Classic Zinc Finger"/>
    <property type="match status" value="2"/>
</dbReference>
<evidence type="ECO:0000313" key="13">
    <source>
        <dbReference type="EMBL" id="KAF9547435.1"/>
    </source>
</evidence>
<keyword evidence="6" id="KW-0805">Transcription regulation</keyword>
<dbReference type="SUPFAM" id="SSF57667">
    <property type="entry name" value="beta-beta-alpha zinc fingers"/>
    <property type="match status" value="1"/>
</dbReference>
<evidence type="ECO:0000256" key="10">
    <source>
        <dbReference type="PROSITE-ProRule" id="PRU00042"/>
    </source>
</evidence>
<dbReference type="Proteomes" id="UP000723463">
    <property type="component" value="Unassembled WGS sequence"/>
</dbReference>
<dbReference type="AlphaFoldDB" id="A0A9P6FDA3"/>
<feature type="compositionally biased region" description="Basic and acidic residues" evidence="11">
    <location>
        <begin position="719"/>
        <end position="728"/>
    </location>
</feature>
<feature type="compositionally biased region" description="Polar residues" evidence="11">
    <location>
        <begin position="122"/>
        <end position="131"/>
    </location>
</feature>
<dbReference type="SMART" id="SM00355">
    <property type="entry name" value="ZnF_C2H2"/>
    <property type="match status" value="2"/>
</dbReference>
<dbReference type="GO" id="GO:0005634">
    <property type="term" value="C:nucleus"/>
    <property type="evidence" value="ECO:0007669"/>
    <property type="project" value="UniProtKB-SubCell"/>
</dbReference>
<feature type="compositionally biased region" description="Low complexity" evidence="11">
    <location>
        <begin position="432"/>
        <end position="445"/>
    </location>
</feature>
<dbReference type="GO" id="GO:0000981">
    <property type="term" value="F:DNA-binding transcription factor activity, RNA polymerase II-specific"/>
    <property type="evidence" value="ECO:0007669"/>
    <property type="project" value="TreeGrafter"/>
</dbReference>
<evidence type="ECO:0000256" key="5">
    <source>
        <dbReference type="ARBA" id="ARBA00022833"/>
    </source>
</evidence>
<feature type="compositionally biased region" description="Polar residues" evidence="11">
    <location>
        <begin position="94"/>
        <end position="109"/>
    </location>
</feature>
<feature type="compositionally biased region" description="Polar residues" evidence="11">
    <location>
        <begin position="521"/>
        <end position="530"/>
    </location>
</feature>
<feature type="region of interest" description="Disordered" evidence="11">
    <location>
        <begin position="1026"/>
        <end position="1051"/>
    </location>
</feature>
<feature type="compositionally biased region" description="Polar residues" evidence="11">
    <location>
        <begin position="78"/>
        <end position="87"/>
    </location>
</feature>
<keyword evidence="4 10" id="KW-0863">Zinc-finger</keyword>
<feature type="compositionally biased region" description="Polar residues" evidence="11">
    <location>
        <begin position="886"/>
        <end position="906"/>
    </location>
</feature>
<feature type="compositionally biased region" description="Basic and acidic residues" evidence="11">
    <location>
        <begin position="646"/>
        <end position="664"/>
    </location>
</feature>
<feature type="compositionally biased region" description="Basic and acidic residues" evidence="11">
    <location>
        <begin position="376"/>
        <end position="388"/>
    </location>
</feature>
<feature type="domain" description="C2H2-type" evidence="12">
    <location>
        <begin position="997"/>
        <end position="1026"/>
    </location>
</feature>
<feature type="region of interest" description="Disordered" evidence="11">
    <location>
        <begin position="1"/>
        <end position="680"/>
    </location>
</feature>
<dbReference type="InterPro" id="IPR013087">
    <property type="entry name" value="Znf_C2H2_type"/>
</dbReference>
<dbReference type="EMBL" id="JAAAXW010000042">
    <property type="protein sequence ID" value="KAF9547435.1"/>
    <property type="molecule type" value="Genomic_DNA"/>
</dbReference>
<feature type="compositionally biased region" description="Basic and acidic residues" evidence="11">
    <location>
        <begin position="776"/>
        <end position="789"/>
    </location>
</feature>
<dbReference type="GO" id="GO:0000978">
    <property type="term" value="F:RNA polymerase II cis-regulatory region sequence-specific DNA binding"/>
    <property type="evidence" value="ECO:0007669"/>
    <property type="project" value="TreeGrafter"/>
</dbReference>
<name>A0A9P6FDA3_9FUNG</name>
<evidence type="ECO:0000256" key="1">
    <source>
        <dbReference type="ARBA" id="ARBA00004123"/>
    </source>
</evidence>
<evidence type="ECO:0000256" key="11">
    <source>
        <dbReference type="SAM" id="MobiDB-lite"/>
    </source>
</evidence>
<feature type="compositionally biased region" description="Basic and acidic residues" evidence="11">
    <location>
        <begin position="735"/>
        <end position="761"/>
    </location>
</feature>
<protein>
    <recommendedName>
        <fullName evidence="12">C2H2-type domain-containing protein</fullName>
    </recommendedName>
</protein>
<evidence type="ECO:0000256" key="9">
    <source>
        <dbReference type="ARBA" id="ARBA00038474"/>
    </source>
</evidence>
<dbReference type="FunFam" id="3.30.160.60:FF:001102">
    <property type="entry name" value="Transcription factor IIIA"/>
    <property type="match status" value="1"/>
</dbReference>
<feature type="compositionally biased region" description="Low complexity" evidence="11">
    <location>
        <begin position="341"/>
        <end position="351"/>
    </location>
</feature>
<evidence type="ECO:0000256" key="4">
    <source>
        <dbReference type="ARBA" id="ARBA00022771"/>
    </source>
</evidence>
<sequence length="1051" mass="117730">MPTTTVHPAHLTSFHKQGGMVTTEELLPQHQHRPAYRHPDTPHESYNSPPQTDRRAYCGEPIAHIGFASKDRNRHRLSPTNQRSAISRTDDSSTKLSPHSASPCHSPTGSYGIVGAGGEESSAWSRSSPHNQDPHALSPPNAVAFRPQPRASPVDPSLSSSSSSASPSPSISTITAASTPITTDGITAVTKGTAAASLNDSRPSRHQATGKPTFPKEEPIDRYERPGDLAHSPAGGLVQPAIKPFSSSHRGGSHESDPMALGQQQQQPPRPSSAYGPDLVMSSNSVKLAREDSPDYHMYSKGLAERSSAQHYDTARGPFAAYEQPYQPRPSGNLRPSGAYPPSSTTPTISSFRSRHPDYESRHPSSHYPPLSPRLMVKEEPLTRERSCDWPPGEPHRDHLRLKPSMAETGRHDQGYRDSSYSPPGPYPYDAPPSSSSSHHYPPYYSHHHQHPYPPHPPSHPSLQQQQQPPPLYDPVRESDQRTSQHADGPPVYPPYSELHSPRDGYYRTQRRGYPEAPSPRQANSQQPQQHGLVARPERLTSPGPSHPYHSSRSYHSHSADAAFVSHPSAQHRRAEDDIRLARGPASQPVRSHDQHHHYQPLSPQPHSSRYPGDSTHARTLTHGSPEHGFDGHGSLEGMQGQGLDGGRDMIRAYDGRYDTESQHRMRRRRGDYETISEPQSASLAAATAAAGTTAAPLHREVQRGIRPSVSESDLASVELKRERERRLGSGPLGKDVHGDYHQEYESKERFLDEEEREYRRMHSAATAVAGRRPHHLDDPRQHMSREEYMYTQQQQQHLHHQHYPYHDRQEQCPPQHPSHPHEYDGHYESQGLVQRGREPSHPSSSQRAQGGSSSTSSLEHQRKKQQQQQQEQFQQQQASGEPAGASSSIQAQGQPQRRSSNQIQGNFPLRMLPPLHPRQLPALLPYHTTRPGSTNSSQPKVPMRRGPYLSKQRALLAGYELPSPSSRYQCQYCSKRFSRPSSLRIHTYSHTGERPFKCSEEGCGRQFSVQSNMRRHLRVHRMGRMRSEYSELDQEQEQDLENEQDEQDLE</sequence>
<feature type="compositionally biased region" description="Basic and acidic residues" evidence="11">
    <location>
        <begin position="214"/>
        <end position="228"/>
    </location>
</feature>
<feature type="compositionally biased region" description="Low complexity" evidence="11">
    <location>
        <begin position="844"/>
        <end position="858"/>
    </location>
</feature>
<keyword evidence="14" id="KW-1185">Reference proteome</keyword>
<evidence type="ECO:0000256" key="3">
    <source>
        <dbReference type="ARBA" id="ARBA00022737"/>
    </source>
</evidence>
<comment type="subcellular location">
    <subcellularLocation>
        <location evidence="1">Nucleus</location>
    </subcellularLocation>
</comment>
<keyword evidence="3" id="KW-0677">Repeat</keyword>
<evidence type="ECO:0000256" key="8">
    <source>
        <dbReference type="ARBA" id="ARBA00023242"/>
    </source>
</evidence>
<dbReference type="PROSITE" id="PS50157">
    <property type="entry name" value="ZINC_FINGER_C2H2_2"/>
    <property type="match status" value="2"/>
</dbReference>